<dbReference type="PATRIC" id="fig|1288826.3.peg.1338"/>
<evidence type="ECO:0000256" key="1">
    <source>
        <dbReference type="SAM" id="MobiDB-lite"/>
    </source>
</evidence>
<dbReference type="AlphaFoldDB" id="M7DD28"/>
<protein>
    <submittedName>
        <fullName evidence="2">Fibronectin, type III domain protein-like protein</fullName>
    </submittedName>
</protein>
<gene>
    <name evidence="2" type="ORF">MSNKSG1_06863</name>
</gene>
<keyword evidence="3" id="KW-1185">Reference proteome</keyword>
<evidence type="ECO:0000313" key="2">
    <source>
        <dbReference type="EMBL" id="EMP55572.1"/>
    </source>
</evidence>
<proteinExistence type="predicted"/>
<accession>M7DD28</accession>
<feature type="region of interest" description="Disordered" evidence="1">
    <location>
        <begin position="251"/>
        <end position="272"/>
    </location>
</feature>
<sequence>MWRESYSLSWKNWASDSQLIKFLGQQYKQIYVEFYIRFSPNFYGRDHATNFTSKFFRIGSWDGQGDEFSGFQGSLGPLYLWDYKRDEYGVRSVHSFRGGPWGENYTFNGAYPQDKSLNYGSHTKGQAVGGGDPKLVDQVNGGFLADVKSVIGHNQVFGEGAHWTKVAFFVQMNSAPGVADGVLRQWVNDQRILNLENIPWVQESTTNQMVGWNFIAIGGNDYFQPYPNEDRFEDWYAIDNLVVRDTIPEMSSSAVPSSNAPNPPSDISISVE</sequence>
<dbReference type="STRING" id="1288826.MSNKSG1_06863"/>
<name>M7DD28_9GAMM</name>
<comment type="caution">
    <text evidence="2">The sequence shown here is derived from an EMBL/GenBank/DDBJ whole genome shotgun (WGS) entry which is preliminary data.</text>
</comment>
<organism evidence="2 3">
    <name type="scientific">Marinobacter santoriniensis NKSG1</name>
    <dbReference type="NCBI Taxonomy" id="1288826"/>
    <lineage>
        <taxon>Bacteria</taxon>
        <taxon>Pseudomonadati</taxon>
        <taxon>Pseudomonadota</taxon>
        <taxon>Gammaproteobacteria</taxon>
        <taxon>Pseudomonadales</taxon>
        <taxon>Marinobacteraceae</taxon>
        <taxon>Marinobacter</taxon>
    </lineage>
</organism>
<evidence type="ECO:0000313" key="3">
    <source>
        <dbReference type="Proteomes" id="UP000011960"/>
    </source>
</evidence>
<dbReference type="Proteomes" id="UP000011960">
    <property type="component" value="Unassembled WGS sequence"/>
</dbReference>
<reference evidence="2 3" key="1">
    <citation type="journal article" date="2013" name="Genome Announc.">
        <title>Genome Sequence of Hydrothermal Arsenic-Respiring Bacterium Marinobacter santoriniensis NKSG1T.</title>
        <authorList>
            <person name="Handley K.M."/>
            <person name="Upton M."/>
            <person name="Beatson S.A."/>
            <person name="Hery M."/>
            <person name="Lloyd J.R."/>
        </authorList>
    </citation>
    <scope>NUCLEOTIDE SEQUENCE [LARGE SCALE GENOMIC DNA]</scope>
    <source>
        <strain evidence="2 3">NKSG1</strain>
    </source>
</reference>
<dbReference type="EMBL" id="APAT01000015">
    <property type="protein sequence ID" value="EMP55572.1"/>
    <property type="molecule type" value="Genomic_DNA"/>
</dbReference>